<proteinExistence type="predicted"/>
<organism evidence="1 2">
    <name type="scientific">Panagrolaimus sp. ES5</name>
    <dbReference type="NCBI Taxonomy" id="591445"/>
    <lineage>
        <taxon>Eukaryota</taxon>
        <taxon>Metazoa</taxon>
        <taxon>Ecdysozoa</taxon>
        <taxon>Nematoda</taxon>
        <taxon>Chromadorea</taxon>
        <taxon>Rhabditida</taxon>
        <taxon>Tylenchina</taxon>
        <taxon>Panagrolaimomorpha</taxon>
        <taxon>Panagrolaimoidea</taxon>
        <taxon>Panagrolaimidae</taxon>
        <taxon>Panagrolaimus</taxon>
    </lineage>
</organism>
<dbReference type="Proteomes" id="UP000887579">
    <property type="component" value="Unplaced"/>
</dbReference>
<evidence type="ECO:0000313" key="2">
    <source>
        <dbReference type="WBParaSite" id="ES5_v2.g19359.t1"/>
    </source>
</evidence>
<name>A0AC34FPR2_9BILA</name>
<reference evidence="2" key="1">
    <citation type="submission" date="2022-11" db="UniProtKB">
        <authorList>
            <consortium name="WormBaseParasite"/>
        </authorList>
    </citation>
    <scope>IDENTIFICATION</scope>
</reference>
<protein>
    <submittedName>
        <fullName evidence="2">C-type lectin domain-containing protein</fullName>
    </submittedName>
</protein>
<evidence type="ECO:0000313" key="1">
    <source>
        <dbReference type="Proteomes" id="UP000887579"/>
    </source>
</evidence>
<accession>A0AC34FPR2</accession>
<dbReference type="WBParaSite" id="ES5_v2.g19359.t1">
    <property type="protein sequence ID" value="ES5_v2.g19359.t1"/>
    <property type="gene ID" value="ES5_v2.g19359"/>
</dbReference>
<sequence length="594" mass="67010">MYWWFLALVFSIPNVVAQCPSGSVLWSPLSTCYFFMSTAQNFADAETSCNNLGGNLASIHDAFTNAFLFTQSQSAFSPPSNFWIGLSCNAGNCSWTDGSPFSYNDFTNSSNLNDCGTMNLSNGGWVVENCATQKYCVCERAETLVTTTKTSETTTTSDALCPTSDWYYFNETNSCYYWTNVMPDWATAEAFCVSQGADLTSIHSSNEQNFLSFIHNDYVWTGLHANSGPIELNTVWRWTDGSDTDFLPWDGIYNFPNVGDNYQCVVAKRNAFTNIQCDPNYYNYTGICKTRSSKIVSTINPPPLPKCPDGWTYYPKTTSCYLGPTQNMTQSVAENYCISQGGHLSSIHSNDELSFLMYATSYQTFWIGLFTTVNPIEINTTWYWNDNTYVDYIAWIDGIPSLDNKLCTISATKDVSKRNSTKIYAFQNEDCSVYFPAICKQPPFYSLSTSSPASTTTPEPPSPCDNVYTFYNYFIPYAKMNWTTAESYCKFCGGHLTSIHSYDELFYNIVRSIYKFGPFKNSDGIDNYWIGLYSDNEGRKWQWNDGTSYDYAYWMSGYPMHNASSCGNLDFDDTGSAMANNKNCSTSHYAVCKY</sequence>